<organism evidence="1 2">
    <name type="scientific">Tenggerimyces flavus</name>
    <dbReference type="NCBI Taxonomy" id="1708749"/>
    <lineage>
        <taxon>Bacteria</taxon>
        <taxon>Bacillati</taxon>
        <taxon>Actinomycetota</taxon>
        <taxon>Actinomycetes</taxon>
        <taxon>Propionibacteriales</taxon>
        <taxon>Nocardioidaceae</taxon>
        <taxon>Tenggerimyces</taxon>
    </lineage>
</organism>
<accession>A0ABV7YI41</accession>
<comment type="caution">
    <text evidence="1">The sequence shown here is derived from an EMBL/GenBank/DDBJ whole genome shotgun (WGS) entry which is preliminary data.</text>
</comment>
<dbReference type="EMBL" id="JBHRZH010000030">
    <property type="protein sequence ID" value="MFC3764617.1"/>
    <property type="molecule type" value="Genomic_DNA"/>
</dbReference>
<gene>
    <name evidence="1" type="ORF">ACFOUW_27515</name>
</gene>
<protein>
    <recommendedName>
        <fullName evidence="3">Transcriptional regulator</fullName>
    </recommendedName>
</protein>
<proteinExistence type="predicted"/>
<sequence>MPYSTSTDLLVLHTLRCVGFVSLARLSEATGLPADDVESELIDLAVAGQVTHLPGDFGGWGITDTGKAVDLERTSAELDAAGARTATAKALDDFLVLNPELLDLCAAWQLSDHDDSAYDGRVLGAFLDLDQRVDPICAALAAALERFARYRARFDSALARAKAGELEFLADSTSSYHAIWFQLHEDLLSTLGIPRT</sequence>
<evidence type="ECO:0000313" key="2">
    <source>
        <dbReference type="Proteomes" id="UP001595699"/>
    </source>
</evidence>
<evidence type="ECO:0008006" key="3">
    <source>
        <dbReference type="Google" id="ProtNLM"/>
    </source>
</evidence>
<name>A0ABV7YI41_9ACTN</name>
<evidence type="ECO:0000313" key="1">
    <source>
        <dbReference type="EMBL" id="MFC3764617.1"/>
    </source>
</evidence>
<keyword evidence="2" id="KW-1185">Reference proteome</keyword>
<dbReference type="RefSeq" id="WP_205116318.1">
    <property type="nucleotide sequence ID" value="NZ_JAFBCM010000001.1"/>
</dbReference>
<reference evidence="2" key="1">
    <citation type="journal article" date="2019" name="Int. J. Syst. Evol. Microbiol.">
        <title>The Global Catalogue of Microorganisms (GCM) 10K type strain sequencing project: providing services to taxonomists for standard genome sequencing and annotation.</title>
        <authorList>
            <consortium name="The Broad Institute Genomics Platform"/>
            <consortium name="The Broad Institute Genome Sequencing Center for Infectious Disease"/>
            <person name="Wu L."/>
            <person name="Ma J."/>
        </authorList>
    </citation>
    <scope>NUCLEOTIDE SEQUENCE [LARGE SCALE GENOMIC DNA]</scope>
    <source>
        <strain evidence="2">CGMCC 4.7241</strain>
    </source>
</reference>
<dbReference type="Proteomes" id="UP001595699">
    <property type="component" value="Unassembled WGS sequence"/>
</dbReference>